<feature type="domain" description="Fibronectin type-III" evidence="4">
    <location>
        <begin position="221"/>
        <end position="309"/>
    </location>
</feature>
<accession>A0ABU5JS30</accession>
<reference evidence="6" key="1">
    <citation type="submission" date="2023-11" db="EMBL/GenBank/DDBJ databases">
        <title>Genome Sequence of Bacillus pseudomycoides stain BUPM19.</title>
        <authorList>
            <person name="Farhat A."/>
        </authorList>
    </citation>
    <scope>NUCLEOTIDE SEQUENCE [LARGE SCALE GENOMIC DNA]</scope>
    <source>
        <strain evidence="6">BUPM19</strain>
    </source>
</reference>
<dbReference type="PANTHER" id="PTHR34823:SF1">
    <property type="entry name" value="CHITIN-BINDING TYPE-4 DOMAIN-CONTAINING PROTEIN"/>
    <property type="match status" value="1"/>
</dbReference>
<keyword evidence="1" id="KW-0732">Signal</keyword>
<dbReference type="CDD" id="cd12215">
    <property type="entry name" value="ChiC_BD"/>
    <property type="match status" value="1"/>
</dbReference>
<dbReference type="InterPro" id="IPR003610">
    <property type="entry name" value="CBM5/12"/>
</dbReference>
<keyword evidence="3" id="KW-0624">Polysaccharide degradation</keyword>
<keyword evidence="5" id="KW-0560">Oxidoreductase</keyword>
<dbReference type="EMBL" id="JAXOVW010000005">
    <property type="protein sequence ID" value="MDZ5606233.1"/>
    <property type="molecule type" value="Genomic_DNA"/>
</dbReference>
<dbReference type="InterPro" id="IPR051024">
    <property type="entry name" value="GlcNAc_Chitin_IntDeg"/>
</dbReference>
<dbReference type="InterPro" id="IPR013783">
    <property type="entry name" value="Ig-like_fold"/>
</dbReference>
<name>A0ABU5JS30_9BACI</name>
<evidence type="ECO:0000313" key="5">
    <source>
        <dbReference type="EMBL" id="MDZ5606233.1"/>
    </source>
</evidence>
<dbReference type="Gene3D" id="2.60.40.10">
    <property type="entry name" value="Immunoglobulins"/>
    <property type="match status" value="2"/>
</dbReference>
<dbReference type="SUPFAM" id="SSF81296">
    <property type="entry name" value="E set domains"/>
    <property type="match status" value="1"/>
</dbReference>
<dbReference type="InterPro" id="IPR004302">
    <property type="entry name" value="Cellulose/chitin-bd_N"/>
</dbReference>
<evidence type="ECO:0000259" key="4">
    <source>
        <dbReference type="PROSITE" id="PS50853"/>
    </source>
</evidence>
<dbReference type="SUPFAM" id="SSF49265">
    <property type="entry name" value="Fibronectin type III"/>
    <property type="match status" value="1"/>
</dbReference>
<dbReference type="GO" id="GO:0004497">
    <property type="term" value="F:monooxygenase activity"/>
    <property type="evidence" value="ECO:0007669"/>
    <property type="project" value="UniProtKB-KW"/>
</dbReference>
<dbReference type="RefSeq" id="WP_374216822.1">
    <property type="nucleotide sequence ID" value="NZ_JAXOVW010000005.1"/>
</dbReference>
<dbReference type="PANTHER" id="PTHR34823">
    <property type="entry name" value="GLCNAC-BINDING PROTEIN A"/>
    <property type="match status" value="1"/>
</dbReference>
<dbReference type="Gene3D" id="2.70.50.50">
    <property type="entry name" value="chitin-binding protein cbp21"/>
    <property type="match status" value="1"/>
</dbReference>
<dbReference type="CDD" id="cd21177">
    <property type="entry name" value="LPMO_AA10"/>
    <property type="match status" value="1"/>
</dbReference>
<dbReference type="InterPro" id="IPR036573">
    <property type="entry name" value="CBM_sf_5/12"/>
</dbReference>
<dbReference type="CDD" id="cd00063">
    <property type="entry name" value="FN3"/>
    <property type="match status" value="2"/>
</dbReference>
<protein>
    <submittedName>
        <fullName evidence="5">Lytic polysaccharide monooxygenase</fullName>
    </submittedName>
</protein>
<keyword evidence="5" id="KW-0503">Monooxygenase</keyword>
<keyword evidence="6" id="KW-1185">Reference proteome</keyword>
<dbReference type="SMART" id="SM00495">
    <property type="entry name" value="ChtBD3"/>
    <property type="match status" value="1"/>
</dbReference>
<keyword evidence="3" id="KW-0119">Carbohydrate metabolism</keyword>
<evidence type="ECO:0000256" key="1">
    <source>
        <dbReference type="ARBA" id="ARBA00022729"/>
    </source>
</evidence>
<evidence type="ECO:0000256" key="3">
    <source>
        <dbReference type="ARBA" id="ARBA00023326"/>
    </source>
</evidence>
<dbReference type="Proteomes" id="UP001291930">
    <property type="component" value="Unassembled WGS sequence"/>
</dbReference>
<dbReference type="Pfam" id="PF03067">
    <property type="entry name" value="LPMO_10"/>
    <property type="match status" value="1"/>
</dbReference>
<comment type="caution">
    <text evidence="5">The sequence shown here is derived from an EMBL/GenBank/DDBJ whole genome shotgun (WGS) entry which is preliminary data.</text>
</comment>
<keyword evidence="2" id="KW-0378">Hydrolase</keyword>
<proteinExistence type="predicted"/>
<dbReference type="Pfam" id="PF02839">
    <property type="entry name" value="CBM_5_12"/>
    <property type="match status" value="1"/>
</dbReference>
<dbReference type="Gene3D" id="2.10.10.20">
    <property type="entry name" value="Carbohydrate-binding module superfamily 5/12"/>
    <property type="match status" value="1"/>
</dbReference>
<dbReference type="InterPro" id="IPR036116">
    <property type="entry name" value="FN3_sf"/>
</dbReference>
<dbReference type="Pfam" id="PF00041">
    <property type="entry name" value="fn3"/>
    <property type="match status" value="2"/>
</dbReference>
<dbReference type="SMART" id="SM00060">
    <property type="entry name" value="FN3"/>
    <property type="match status" value="2"/>
</dbReference>
<dbReference type="InterPro" id="IPR003961">
    <property type="entry name" value="FN3_dom"/>
</dbReference>
<evidence type="ECO:0000256" key="2">
    <source>
        <dbReference type="ARBA" id="ARBA00022801"/>
    </source>
</evidence>
<dbReference type="InterPro" id="IPR014756">
    <property type="entry name" value="Ig_E-set"/>
</dbReference>
<sequence length="461" mass="50419">MNKKFASKFTKLSKSKKGVSAAILAAGIIGITAVPESAYAHGFVEKPSSRAALCNPNYGAINLNCGPVMYEPQSLEAPKGFPEGGPADGQIASAGGRFGGILDQQTVDRWFKNTIHGGLNTFTWKYTEPHKTTQWHYYITKKDWDPNKPLTRDSFDLKPIGTVEHDGSAASNNLTHTINVPTDRSGYHVILAVWDVYDTSNAFYNVIDVNLVNNETPDTEAPTQPTGLDVTNVTFNSVNLKWEPSTDNVGVKEYQVLRDGQVIKTVVGTTFTDKSLQANTEYTYTVKAIDAAGNVSEESQAVVAKTTDEVPDTEAPTQPTTLHTMGVTASSADLMWSASDDNVAVDHYAIYRETPEGQMTVVGTSQTTSFMDMNLQENTTYKYAVTAVDAAGNESIKSNILTVTTKEQGSSYEQWDPSKAYKKGDRVEHQGKVYEAVQDYQGNGDPTWIFALSLWKPITTK</sequence>
<dbReference type="SUPFAM" id="SSF51055">
    <property type="entry name" value="Carbohydrate binding domain"/>
    <property type="match status" value="1"/>
</dbReference>
<evidence type="ECO:0000313" key="6">
    <source>
        <dbReference type="Proteomes" id="UP001291930"/>
    </source>
</evidence>
<organism evidence="5 6">
    <name type="scientific">Bacillus bingmayongensis</name>
    <dbReference type="NCBI Taxonomy" id="1150157"/>
    <lineage>
        <taxon>Bacteria</taxon>
        <taxon>Bacillati</taxon>
        <taxon>Bacillota</taxon>
        <taxon>Bacilli</taxon>
        <taxon>Bacillales</taxon>
        <taxon>Bacillaceae</taxon>
        <taxon>Bacillus</taxon>
    </lineage>
</organism>
<feature type="domain" description="Fibronectin type-III" evidence="4">
    <location>
        <begin position="318"/>
        <end position="408"/>
    </location>
</feature>
<gene>
    <name evidence="5" type="ORF">U2I54_03705</name>
</gene>
<dbReference type="PROSITE" id="PS50853">
    <property type="entry name" value="FN3"/>
    <property type="match status" value="2"/>
</dbReference>